<evidence type="ECO:0000256" key="3">
    <source>
        <dbReference type="ARBA" id="ARBA00022989"/>
    </source>
</evidence>
<feature type="transmembrane region" description="Helical" evidence="5">
    <location>
        <begin position="42"/>
        <end position="62"/>
    </location>
</feature>
<evidence type="ECO:0000256" key="1">
    <source>
        <dbReference type="ARBA" id="ARBA00004141"/>
    </source>
</evidence>
<feature type="transmembrane region" description="Helical" evidence="5">
    <location>
        <begin position="12"/>
        <end position="30"/>
    </location>
</feature>
<evidence type="ECO:0000256" key="4">
    <source>
        <dbReference type="ARBA" id="ARBA00023136"/>
    </source>
</evidence>
<feature type="transmembrane region" description="Helical" evidence="5">
    <location>
        <begin position="74"/>
        <end position="92"/>
    </location>
</feature>
<comment type="subcellular location">
    <subcellularLocation>
        <location evidence="1">Membrane</location>
        <topology evidence="1">Multi-pass membrane protein</topology>
    </subcellularLocation>
</comment>
<dbReference type="Pfam" id="PF13564">
    <property type="entry name" value="DoxX_2"/>
    <property type="match status" value="1"/>
</dbReference>
<dbReference type="EMBL" id="JAUJEB010000006">
    <property type="protein sequence ID" value="MDN5215164.1"/>
    <property type="molecule type" value="Genomic_DNA"/>
</dbReference>
<proteinExistence type="predicted"/>
<evidence type="ECO:0000256" key="2">
    <source>
        <dbReference type="ARBA" id="ARBA00022692"/>
    </source>
</evidence>
<keyword evidence="7" id="KW-1185">Reference proteome</keyword>
<keyword evidence="2 5" id="KW-0812">Transmembrane</keyword>
<dbReference type="RefSeq" id="WP_346760503.1">
    <property type="nucleotide sequence ID" value="NZ_JAUJEB010000006.1"/>
</dbReference>
<protein>
    <submittedName>
        <fullName evidence="6">DoxX family protein</fullName>
    </submittedName>
</protein>
<gene>
    <name evidence="6" type="ORF">QQ020_24000</name>
</gene>
<feature type="transmembrane region" description="Helical" evidence="5">
    <location>
        <begin position="98"/>
        <end position="115"/>
    </location>
</feature>
<accession>A0ABT8LBJ7</accession>
<sequence>MSDKANKIIFRVTTGLLTVIILMYVANSIFNHEIFSERFAALGHPVYLIYPLTIAKILAMTTIWSNKSKTLKEWAYAGLFFVFILAMLAEMHAEDGEYVSSIMAVTLLLSSYIFGKKVYTKPSKKQEQVGIPVTNIT</sequence>
<keyword evidence="4 5" id="KW-0472">Membrane</keyword>
<comment type="caution">
    <text evidence="6">The sequence shown here is derived from an EMBL/GenBank/DDBJ whole genome shotgun (WGS) entry which is preliminary data.</text>
</comment>
<evidence type="ECO:0000313" key="7">
    <source>
        <dbReference type="Proteomes" id="UP001172083"/>
    </source>
</evidence>
<dbReference type="Proteomes" id="UP001172083">
    <property type="component" value="Unassembled WGS sequence"/>
</dbReference>
<organism evidence="6 7">
    <name type="scientific">Agaribacillus aureus</name>
    <dbReference type="NCBI Taxonomy" id="3051825"/>
    <lineage>
        <taxon>Bacteria</taxon>
        <taxon>Pseudomonadati</taxon>
        <taxon>Bacteroidota</taxon>
        <taxon>Cytophagia</taxon>
        <taxon>Cytophagales</taxon>
        <taxon>Splendidivirgaceae</taxon>
        <taxon>Agaribacillus</taxon>
    </lineage>
</organism>
<keyword evidence="3 5" id="KW-1133">Transmembrane helix</keyword>
<dbReference type="InterPro" id="IPR032808">
    <property type="entry name" value="DoxX"/>
</dbReference>
<evidence type="ECO:0000313" key="6">
    <source>
        <dbReference type="EMBL" id="MDN5215164.1"/>
    </source>
</evidence>
<evidence type="ECO:0000256" key="5">
    <source>
        <dbReference type="SAM" id="Phobius"/>
    </source>
</evidence>
<reference evidence="6" key="1">
    <citation type="submission" date="2023-06" db="EMBL/GenBank/DDBJ databases">
        <title>Genomic of Agaribacillus aureum.</title>
        <authorList>
            <person name="Wang G."/>
        </authorList>
    </citation>
    <scope>NUCLEOTIDE SEQUENCE</scope>
    <source>
        <strain evidence="6">BMA12</strain>
    </source>
</reference>
<name>A0ABT8LBJ7_9BACT</name>